<dbReference type="InterPro" id="IPR036390">
    <property type="entry name" value="WH_DNA-bd_sf"/>
</dbReference>
<sequence>MENNSKVVKAARIAERDAASRPADDDVFDRIVRQGPLTDMWRLTLWGNFYCEPIFAELAENFDVTRDEFNVLYSLASCGSLLAKNVCEVTGRPKNSISRAVNSLVERKMIKRKTNAYDRRESPLVLNESGLRLYERVLPVAVARQTLMLKALNDKDRRELDRILEKLMSAKHEW</sequence>
<gene>
    <name evidence="5" type="ORF">DWV00_00410</name>
</gene>
<dbReference type="SMART" id="SM00347">
    <property type="entry name" value="HTH_MARR"/>
    <property type="match status" value="1"/>
</dbReference>
<name>A0A3D8K4B2_9BURK</name>
<dbReference type="PROSITE" id="PS50995">
    <property type="entry name" value="HTH_MARR_2"/>
    <property type="match status" value="1"/>
</dbReference>
<dbReference type="Pfam" id="PF12802">
    <property type="entry name" value="MarR_2"/>
    <property type="match status" value="1"/>
</dbReference>
<evidence type="ECO:0000313" key="5">
    <source>
        <dbReference type="EMBL" id="RDV00308.1"/>
    </source>
</evidence>
<keyword evidence="3" id="KW-0804">Transcription</keyword>
<evidence type="ECO:0000256" key="3">
    <source>
        <dbReference type="ARBA" id="ARBA00023163"/>
    </source>
</evidence>
<keyword evidence="2" id="KW-0238">DNA-binding</keyword>
<feature type="domain" description="HTH marR-type" evidence="4">
    <location>
        <begin position="24"/>
        <end position="169"/>
    </location>
</feature>
<evidence type="ECO:0000256" key="2">
    <source>
        <dbReference type="ARBA" id="ARBA00023125"/>
    </source>
</evidence>
<dbReference type="GO" id="GO:0003677">
    <property type="term" value="F:DNA binding"/>
    <property type="evidence" value="ECO:0007669"/>
    <property type="project" value="UniProtKB-KW"/>
</dbReference>
<dbReference type="OrthoDB" id="9007203at2"/>
<dbReference type="RefSeq" id="WP_115531574.1">
    <property type="nucleotide sequence ID" value="NZ_QRGA01000001.1"/>
</dbReference>
<keyword evidence="6" id="KW-1185">Reference proteome</keyword>
<keyword evidence="1" id="KW-0805">Transcription regulation</keyword>
<accession>A0A3D8K4B2</accession>
<dbReference type="AlphaFoldDB" id="A0A3D8K4B2"/>
<dbReference type="Proteomes" id="UP000256838">
    <property type="component" value="Unassembled WGS sequence"/>
</dbReference>
<proteinExistence type="predicted"/>
<dbReference type="PANTHER" id="PTHR35790:SF4">
    <property type="entry name" value="HTH-TYPE TRANSCRIPTIONAL REGULATOR PCHR"/>
    <property type="match status" value="1"/>
</dbReference>
<dbReference type="GO" id="GO:0003700">
    <property type="term" value="F:DNA-binding transcription factor activity"/>
    <property type="evidence" value="ECO:0007669"/>
    <property type="project" value="InterPro"/>
</dbReference>
<evidence type="ECO:0000256" key="1">
    <source>
        <dbReference type="ARBA" id="ARBA00023015"/>
    </source>
</evidence>
<evidence type="ECO:0000259" key="4">
    <source>
        <dbReference type="PROSITE" id="PS50995"/>
    </source>
</evidence>
<organism evidence="5 6">
    <name type="scientific">Trinickia dinghuensis</name>
    <dbReference type="NCBI Taxonomy" id="2291023"/>
    <lineage>
        <taxon>Bacteria</taxon>
        <taxon>Pseudomonadati</taxon>
        <taxon>Pseudomonadota</taxon>
        <taxon>Betaproteobacteria</taxon>
        <taxon>Burkholderiales</taxon>
        <taxon>Burkholderiaceae</taxon>
        <taxon>Trinickia</taxon>
    </lineage>
</organism>
<evidence type="ECO:0000313" key="6">
    <source>
        <dbReference type="Proteomes" id="UP000256838"/>
    </source>
</evidence>
<dbReference type="SUPFAM" id="SSF46785">
    <property type="entry name" value="Winged helix' DNA-binding domain"/>
    <property type="match status" value="1"/>
</dbReference>
<dbReference type="InterPro" id="IPR000835">
    <property type="entry name" value="HTH_MarR-typ"/>
</dbReference>
<dbReference type="PANTHER" id="PTHR35790">
    <property type="entry name" value="HTH-TYPE TRANSCRIPTIONAL REGULATOR PCHR"/>
    <property type="match status" value="1"/>
</dbReference>
<dbReference type="InterPro" id="IPR052067">
    <property type="entry name" value="Metal_resp_HTH_trans_reg"/>
</dbReference>
<protein>
    <submittedName>
        <fullName evidence="5">MarR family transcriptional regulator</fullName>
    </submittedName>
</protein>
<dbReference type="Gene3D" id="1.10.10.10">
    <property type="entry name" value="Winged helix-like DNA-binding domain superfamily/Winged helix DNA-binding domain"/>
    <property type="match status" value="1"/>
</dbReference>
<reference evidence="5 6" key="1">
    <citation type="submission" date="2018-08" db="EMBL/GenBank/DDBJ databases">
        <title>Paraburkholderia sp. DHOM06 isolated from forest soil.</title>
        <authorList>
            <person name="Gao Z.-H."/>
            <person name="Qiu L.-H."/>
        </authorList>
    </citation>
    <scope>NUCLEOTIDE SEQUENCE [LARGE SCALE GENOMIC DNA]</scope>
    <source>
        <strain evidence="5 6">DHOM06</strain>
    </source>
</reference>
<dbReference type="InterPro" id="IPR036388">
    <property type="entry name" value="WH-like_DNA-bd_sf"/>
</dbReference>
<dbReference type="EMBL" id="QRGA01000001">
    <property type="protein sequence ID" value="RDV00308.1"/>
    <property type="molecule type" value="Genomic_DNA"/>
</dbReference>
<comment type="caution">
    <text evidence="5">The sequence shown here is derived from an EMBL/GenBank/DDBJ whole genome shotgun (WGS) entry which is preliminary data.</text>
</comment>